<keyword evidence="2" id="KW-1185">Reference proteome</keyword>
<name>A0AAD5TZQ1_9FUNG</name>
<proteinExistence type="predicted"/>
<sequence length="113" mass="12824">TCLKKLRNRQELRRHSKTHCSSSKIVISDSIPNSPPAFLIPPSSGSILLPQVMPTSSKSISSDAENYYIIPPNNIFDEELLPYQKRLEKLAKSINSSHDNVFFTGTTIKFFWQ</sequence>
<evidence type="ECO:0000313" key="2">
    <source>
        <dbReference type="Proteomes" id="UP001211065"/>
    </source>
</evidence>
<evidence type="ECO:0000313" key="1">
    <source>
        <dbReference type="EMBL" id="KAJ3214371.1"/>
    </source>
</evidence>
<comment type="caution">
    <text evidence="1">The sequence shown here is derived from an EMBL/GenBank/DDBJ whole genome shotgun (WGS) entry which is preliminary data.</text>
</comment>
<dbReference type="AlphaFoldDB" id="A0AAD5TZQ1"/>
<gene>
    <name evidence="1" type="ORF">HK099_006900</name>
</gene>
<feature type="non-terminal residue" evidence="1">
    <location>
        <position position="1"/>
    </location>
</feature>
<accession>A0AAD5TZQ1</accession>
<protein>
    <submittedName>
        <fullName evidence="1">Uncharacterized protein</fullName>
    </submittedName>
</protein>
<dbReference type="EMBL" id="JADGJW010000627">
    <property type="protein sequence ID" value="KAJ3214371.1"/>
    <property type="molecule type" value="Genomic_DNA"/>
</dbReference>
<organism evidence="1 2">
    <name type="scientific">Clydaea vesicula</name>
    <dbReference type="NCBI Taxonomy" id="447962"/>
    <lineage>
        <taxon>Eukaryota</taxon>
        <taxon>Fungi</taxon>
        <taxon>Fungi incertae sedis</taxon>
        <taxon>Chytridiomycota</taxon>
        <taxon>Chytridiomycota incertae sedis</taxon>
        <taxon>Chytridiomycetes</taxon>
        <taxon>Lobulomycetales</taxon>
        <taxon>Lobulomycetaceae</taxon>
        <taxon>Clydaea</taxon>
    </lineage>
</organism>
<reference evidence="1" key="1">
    <citation type="submission" date="2020-05" db="EMBL/GenBank/DDBJ databases">
        <title>Phylogenomic resolution of chytrid fungi.</title>
        <authorList>
            <person name="Stajich J.E."/>
            <person name="Amses K."/>
            <person name="Simmons R."/>
            <person name="Seto K."/>
            <person name="Myers J."/>
            <person name="Bonds A."/>
            <person name="Quandt C.A."/>
            <person name="Barry K."/>
            <person name="Liu P."/>
            <person name="Grigoriev I."/>
            <person name="Longcore J.E."/>
            <person name="James T.Y."/>
        </authorList>
    </citation>
    <scope>NUCLEOTIDE SEQUENCE</scope>
    <source>
        <strain evidence="1">JEL0476</strain>
    </source>
</reference>
<dbReference type="Proteomes" id="UP001211065">
    <property type="component" value="Unassembled WGS sequence"/>
</dbReference>